<feature type="compositionally biased region" description="Polar residues" evidence="8">
    <location>
        <begin position="34"/>
        <end position="45"/>
    </location>
</feature>
<dbReference type="GO" id="GO:0016020">
    <property type="term" value="C:membrane"/>
    <property type="evidence" value="ECO:0007669"/>
    <property type="project" value="UniProtKB-SubCell"/>
</dbReference>
<gene>
    <name evidence="10" type="ORF">XDN619_LOCUS19709</name>
</gene>
<comment type="subcellular location">
    <subcellularLocation>
        <location evidence="1">Membrane</location>
        <topology evidence="1">Multi-pass membrane protein</topology>
    </subcellularLocation>
</comment>
<keyword evidence="5 9" id="KW-0472">Membrane</keyword>
<evidence type="ECO:0008006" key="12">
    <source>
        <dbReference type="Google" id="ProtNLM"/>
    </source>
</evidence>
<keyword evidence="6" id="KW-0479">Metal-binding</keyword>
<evidence type="ECO:0000313" key="10">
    <source>
        <dbReference type="EMBL" id="CAF2105783.1"/>
    </source>
</evidence>
<name>A0A816U330_9BILA</name>
<evidence type="ECO:0000256" key="5">
    <source>
        <dbReference type="ARBA" id="ARBA00023136"/>
    </source>
</evidence>
<proteinExistence type="inferred from homology"/>
<dbReference type="Proteomes" id="UP000663887">
    <property type="component" value="Unassembled WGS sequence"/>
</dbReference>
<feature type="region of interest" description="Disordered" evidence="8">
    <location>
        <begin position="33"/>
        <end position="75"/>
    </location>
</feature>
<feature type="transmembrane region" description="Helical" evidence="9">
    <location>
        <begin position="548"/>
        <end position="570"/>
    </location>
</feature>
<feature type="transmembrane region" description="Helical" evidence="9">
    <location>
        <begin position="582"/>
        <end position="604"/>
    </location>
</feature>
<dbReference type="GO" id="GO:0038023">
    <property type="term" value="F:signaling receptor activity"/>
    <property type="evidence" value="ECO:0007669"/>
    <property type="project" value="TreeGrafter"/>
</dbReference>
<feature type="compositionally biased region" description="Polar residues" evidence="8">
    <location>
        <begin position="64"/>
        <end position="75"/>
    </location>
</feature>
<evidence type="ECO:0000256" key="8">
    <source>
        <dbReference type="SAM" id="MobiDB-lite"/>
    </source>
</evidence>
<evidence type="ECO:0000256" key="3">
    <source>
        <dbReference type="ARBA" id="ARBA00022692"/>
    </source>
</evidence>
<keyword evidence="6" id="KW-0862">Zinc</keyword>
<sequence>MSYEYYHNLSSKQKDRICSGEVFQETIEELGSNDKLNSNNTANNSLKRHATSERPRHSDDEEQSNTNSYDTGWTTISTHKQKKKLNDKDERIMLNTTRTFTNSMHCRERQRTIITNENNKNQLGINHNDIRISNYELNYAAEYHYPPFKLECEPKLNDKRQGVKLVNELISYIKNDFLHENPFFSKPILIDVWWIDLEGNLRMIIKTTELYVYLCKKERYAKELINIKINPIPPVHLPYQHTIILKWIKHEITDQDINDELIVNYKSLHSISTMNGTLNERTRHVKIELLEKKDYETILNNKKINLTGQLYEVDEFLPAPRILICGKCNKPGHTKKACQSSLFDICRRCGGDRSKIEEHKQCHIKCHHCGAAHMSTDYKCPILDDYRRQLISELKKHPEKLPQHIQLFIPSEYRNQNDKTKLIQSKRVHLHSQQKSYNNNDHIQWPSLNQYPATKTTSMNQNLNDTIKSFSDELRELKKSYNEDQRRIEEKYKDHTNSIKQTLQIMQQQQQTQQQMITTITNIACFCKTYYRRPYPFSHKILQCSGVLILYLVQIWPILNNIFYTFILSNNGQAIIKSEEKALVWHLIQITSFILSGLIFVARIPERFCPGSFDLCGQSHHAFHLTIFLTSFTQANAVFEDMHTISWNNDHYNWKKDILLTLIVFILESITVFVWFHISRPTIERRYKVDSKKK</sequence>
<comment type="similarity">
    <text evidence="2">Belongs to the ADIPOR family.</text>
</comment>
<reference evidence="10" key="1">
    <citation type="submission" date="2021-02" db="EMBL/GenBank/DDBJ databases">
        <authorList>
            <person name="Nowell W R."/>
        </authorList>
    </citation>
    <scope>NUCLEOTIDE SEQUENCE</scope>
</reference>
<feature type="coiled-coil region" evidence="7">
    <location>
        <begin position="460"/>
        <end position="494"/>
    </location>
</feature>
<evidence type="ECO:0000313" key="11">
    <source>
        <dbReference type="Proteomes" id="UP000663887"/>
    </source>
</evidence>
<evidence type="ECO:0000256" key="9">
    <source>
        <dbReference type="SAM" id="Phobius"/>
    </source>
</evidence>
<evidence type="ECO:0000256" key="7">
    <source>
        <dbReference type="SAM" id="Coils"/>
    </source>
</evidence>
<comment type="caution">
    <text evidence="10">The sequence shown here is derived from an EMBL/GenBank/DDBJ whole genome shotgun (WGS) entry which is preliminary data.</text>
</comment>
<dbReference type="PANTHER" id="PTHR20855">
    <property type="entry name" value="ADIPOR/PROGESTIN RECEPTOR-RELATED"/>
    <property type="match status" value="1"/>
</dbReference>
<keyword evidence="4 9" id="KW-1133">Transmembrane helix</keyword>
<keyword evidence="3 9" id="KW-0812">Transmembrane</keyword>
<evidence type="ECO:0000256" key="1">
    <source>
        <dbReference type="ARBA" id="ARBA00004141"/>
    </source>
</evidence>
<accession>A0A816U330</accession>
<evidence type="ECO:0000256" key="4">
    <source>
        <dbReference type="ARBA" id="ARBA00022989"/>
    </source>
</evidence>
<protein>
    <recommendedName>
        <fullName evidence="12">CCHC-type domain-containing protein</fullName>
    </recommendedName>
</protein>
<organism evidence="10 11">
    <name type="scientific">Rotaria magnacalcarata</name>
    <dbReference type="NCBI Taxonomy" id="392030"/>
    <lineage>
        <taxon>Eukaryota</taxon>
        <taxon>Metazoa</taxon>
        <taxon>Spiralia</taxon>
        <taxon>Gnathifera</taxon>
        <taxon>Rotifera</taxon>
        <taxon>Eurotatoria</taxon>
        <taxon>Bdelloidea</taxon>
        <taxon>Philodinida</taxon>
        <taxon>Philodinidae</taxon>
        <taxon>Rotaria</taxon>
    </lineage>
</organism>
<dbReference type="PANTHER" id="PTHR20855:SF52">
    <property type="entry name" value="ADIPONECTIN RECEPTOR PROTEIN"/>
    <property type="match status" value="1"/>
</dbReference>
<feature type="transmembrane region" description="Helical" evidence="9">
    <location>
        <begin position="658"/>
        <end position="678"/>
    </location>
</feature>
<evidence type="ECO:0000256" key="2">
    <source>
        <dbReference type="ARBA" id="ARBA00007018"/>
    </source>
</evidence>
<evidence type="ECO:0000256" key="6">
    <source>
        <dbReference type="PIRSR" id="PIRSR604254-1"/>
    </source>
</evidence>
<dbReference type="GO" id="GO:0046872">
    <property type="term" value="F:metal ion binding"/>
    <property type="evidence" value="ECO:0007669"/>
    <property type="project" value="UniProtKB-KW"/>
</dbReference>
<feature type="compositionally biased region" description="Basic and acidic residues" evidence="8">
    <location>
        <begin position="50"/>
        <end position="59"/>
    </location>
</feature>
<feature type="binding site" evidence="6">
    <location>
        <position position="620"/>
    </location>
    <ligand>
        <name>Zn(2+)</name>
        <dbReference type="ChEBI" id="CHEBI:29105"/>
    </ligand>
</feature>
<dbReference type="Pfam" id="PF03006">
    <property type="entry name" value="HlyIII"/>
    <property type="match status" value="1"/>
</dbReference>
<dbReference type="InterPro" id="IPR004254">
    <property type="entry name" value="AdipoR/HlyIII-related"/>
</dbReference>
<keyword evidence="7" id="KW-0175">Coiled coil</keyword>
<dbReference type="EMBL" id="CAJNRG010008659">
    <property type="protein sequence ID" value="CAF2105783.1"/>
    <property type="molecule type" value="Genomic_DNA"/>
</dbReference>
<feature type="binding site" evidence="6">
    <location>
        <position position="624"/>
    </location>
    <ligand>
        <name>Zn(2+)</name>
        <dbReference type="ChEBI" id="CHEBI:29105"/>
    </ligand>
</feature>
<dbReference type="AlphaFoldDB" id="A0A816U330"/>